<dbReference type="GO" id="GO:0030496">
    <property type="term" value="C:midbody"/>
    <property type="evidence" value="ECO:0007669"/>
    <property type="project" value="TreeGrafter"/>
</dbReference>
<dbReference type="Pfam" id="PF12796">
    <property type="entry name" value="Ank_2"/>
    <property type="match status" value="1"/>
</dbReference>
<feature type="compositionally biased region" description="Polar residues" evidence="2">
    <location>
        <begin position="697"/>
        <end position="709"/>
    </location>
</feature>
<feature type="region of interest" description="Disordered" evidence="2">
    <location>
        <begin position="894"/>
        <end position="916"/>
    </location>
</feature>
<dbReference type="PANTHER" id="PTHR23060:SF3">
    <property type="entry name" value="TESTIS EXPRESSED 14, INTERCELLULAR BRIDGE FORMING FACTOR"/>
    <property type="match status" value="1"/>
</dbReference>
<dbReference type="InterPro" id="IPR002110">
    <property type="entry name" value="Ankyrin_rpt"/>
</dbReference>
<dbReference type="GO" id="GO:0007094">
    <property type="term" value="P:mitotic spindle assembly checkpoint signaling"/>
    <property type="evidence" value="ECO:0007669"/>
    <property type="project" value="InterPro"/>
</dbReference>
<feature type="compositionally biased region" description="Basic and acidic residues" evidence="2">
    <location>
        <begin position="835"/>
        <end position="858"/>
    </location>
</feature>
<feature type="domain" description="Protein kinase" evidence="3">
    <location>
        <begin position="210"/>
        <end position="511"/>
    </location>
</feature>
<dbReference type="EMBL" id="RQTK01000738">
    <property type="protein sequence ID" value="RUS75488.1"/>
    <property type="molecule type" value="Genomic_DNA"/>
</dbReference>
<feature type="compositionally biased region" description="Polar residues" evidence="2">
    <location>
        <begin position="1636"/>
        <end position="1663"/>
    </location>
</feature>
<feature type="region of interest" description="Disordered" evidence="2">
    <location>
        <begin position="826"/>
        <end position="858"/>
    </location>
</feature>
<dbReference type="InterPro" id="IPR036770">
    <property type="entry name" value="Ankyrin_rpt-contain_sf"/>
</dbReference>
<feature type="region of interest" description="Disordered" evidence="2">
    <location>
        <begin position="1355"/>
        <end position="1424"/>
    </location>
</feature>
<dbReference type="InterPro" id="IPR000719">
    <property type="entry name" value="Prot_kinase_dom"/>
</dbReference>
<dbReference type="Pfam" id="PF07714">
    <property type="entry name" value="PK_Tyr_Ser-Thr"/>
    <property type="match status" value="1"/>
</dbReference>
<dbReference type="OrthoDB" id="5962695at2759"/>
<evidence type="ECO:0000313" key="4">
    <source>
        <dbReference type="EMBL" id="RUS75488.1"/>
    </source>
</evidence>
<dbReference type="Proteomes" id="UP000271974">
    <property type="component" value="Unassembled WGS sequence"/>
</dbReference>
<evidence type="ECO:0000259" key="3">
    <source>
        <dbReference type="PROSITE" id="PS50011"/>
    </source>
</evidence>
<dbReference type="GO" id="GO:0007140">
    <property type="term" value="P:male meiotic nuclear division"/>
    <property type="evidence" value="ECO:0007669"/>
    <property type="project" value="InterPro"/>
</dbReference>
<dbReference type="SMART" id="SM00248">
    <property type="entry name" value="ANK"/>
    <property type="match status" value="2"/>
</dbReference>
<feature type="compositionally biased region" description="Basic and acidic residues" evidence="2">
    <location>
        <begin position="1710"/>
        <end position="1731"/>
    </location>
</feature>
<dbReference type="InterPro" id="IPR011009">
    <property type="entry name" value="Kinase-like_dom_sf"/>
</dbReference>
<dbReference type="InterPro" id="IPR039339">
    <property type="entry name" value="Tex14"/>
</dbReference>
<dbReference type="PANTHER" id="PTHR23060">
    <property type="entry name" value="TESTIS EXPRESSED GENE 14"/>
    <property type="match status" value="1"/>
</dbReference>
<feature type="compositionally biased region" description="Basic and acidic residues" evidence="2">
    <location>
        <begin position="1869"/>
        <end position="1878"/>
    </location>
</feature>
<dbReference type="PROSITE" id="PS50088">
    <property type="entry name" value="ANK_REPEAT"/>
    <property type="match status" value="2"/>
</dbReference>
<evidence type="ECO:0000256" key="1">
    <source>
        <dbReference type="PROSITE-ProRule" id="PRU00023"/>
    </source>
</evidence>
<feature type="compositionally biased region" description="Basic and acidic residues" evidence="2">
    <location>
        <begin position="1666"/>
        <end position="1676"/>
    </location>
</feature>
<feature type="compositionally biased region" description="Basic residues" evidence="2">
    <location>
        <begin position="1677"/>
        <end position="1688"/>
    </location>
</feature>
<feature type="compositionally biased region" description="Low complexity" evidence="2">
    <location>
        <begin position="546"/>
        <end position="559"/>
    </location>
</feature>
<dbReference type="PROSITE" id="PS50011">
    <property type="entry name" value="PROTEIN_KINASE_DOM"/>
    <property type="match status" value="1"/>
</dbReference>
<comment type="caution">
    <text evidence="4">The sequence shown here is derived from an EMBL/GenBank/DDBJ whole genome shotgun (WGS) entry which is preliminary data.</text>
</comment>
<feature type="compositionally biased region" description="Basic and acidic residues" evidence="2">
    <location>
        <begin position="1889"/>
        <end position="1899"/>
    </location>
</feature>
<accession>A0A433T1P3</accession>
<feature type="compositionally biased region" description="Polar residues" evidence="2">
    <location>
        <begin position="1268"/>
        <end position="1284"/>
    </location>
</feature>
<evidence type="ECO:0000313" key="5">
    <source>
        <dbReference type="Proteomes" id="UP000271974"/>
    </source>
</evidence>
<protein>
    <recommendedName>
        <fullName evidence="3">Protein kinase domain-containing protein</fullName>
    </recommendedName>
</protein>
<gene>
    <name evidence="4" type="ORF">EGW08_016756</name>
</gene>
<feature type="compositionally biased region" description="Basic residues" evidence="2">
    <location>
        <begin position="1915"/>
        <end position="1932"/>
    </location>
</feature>
<dbReference type="GO" id="GO:0005524">
    <property type="term" value="F:ATP binding"/>
    <property type="evidence" value="ECO:0007669"/>
    <property type="project" value="InterPro"/>
</dbReference>
<reference evidence="4 5" key="1">
    <citation type="submission" date="2019-01" db="EMBL/GenBank/DDBJ databases">
        <title>A draft genome assembly of the solar-powered sea slug Elysia chlorotica.</title>
        <authorList>
            <person name="Cai H."/>
            <person name="Li Q."/>
            <person name="Fang X."/>
            <person name="Li J."/>
            <person name="Curtis N.E."/>
            <person name="Altenburger A."/>
            <person name="Shibata T."/>
            <person name="Feng M."/>
            <person name="Maeda T."/>
            <person name="Schwartz J.A."/>
            <person name="Shigenobu S."/>
            <person name="Lundholm N."/>
            <person name="Nishiyama T."/>
            <person name="Yang H."/>
            <person name="Hasebe M."/>
            <person name="Li S."/>
            <person name="Pierce S.K."/>
            <person name="Wang J."/>
        </authorList>
    </citation>
    <scope>NUCLEOTIDE SEQUENCE [LARGE SCALE GENOMIC DNA]</scope>
    <source>
        <strain evidence="4">EC2010</strain>
        <tissue evidence="4">Whole organism of an adult</tissue>
    </source>
</reference>
<feature type="region of interest" description="Disordered" evidence="2">
    <location>
        <begin position="546"/>
        <end position="567"/>
    </location>
</feature>
<feature type="region of interest" description="Disordered" evidence="2">
    <location>
        <begin position="1082"/>
        <end position="1101"/>
    </location>
</feature>
<name>A0A433T1P3_ELYCH</name>
<dbReference type="PROSITE" id="PS50297">
    <property type="entry name" value="ANK_REP_REGION"/>
    <property type="match status" value="1"/>
</dbReference>
<dbReference type="Gene3D" id="1.25.40.20">
    <property type="entry name" value="Ankyrin repeat-containing domain"/>
    <property type="match status" value="1"/>
</dbReference>
<organism evidence="4 5">
    <name type="scientific">Elysia chlorotica</name>
    <name type="common">Eastern emerald elysia</name>
    <name type="synonym">Sea slug</name>
    <dbReference type="NCBI Taxonomy" id="188477"/>
    <lineage>
        <taxon>Eukaryota</taxon>
        <taxon>Metazoa</taxon>
        <taxon>Spiralia</taxon>
        <taxon>Lophotrochozoa</taxon>
        <taxon>Mollusca</taxon>
        <taxon>Gastropoda</taxon>
        <taxon>Heterobranchia</taxon>
        <taxon>Euthyneura</taxon>
        <taxon>Panpulmonata</taxon>
        <taxon>Sacoglossa</taxon>
        <taxon>Placobranchoidea</taxon>
        <taxon>Plakobranchidae</taxon>
        <taxon>Elysia</taxon>
    </lineage>
</organism>
<dbReference type="GO" id="GO:0045171">
    <property type="term" value="C:intercellular bridge"/>
    <property type="evidence" value="ECO:0007669"/>
    <property type="project" value="TreeGrafter"/>
</dbReference>
<feature type="repeat" description="ANK" evidence="1">
    <location>
        <begin position="106"/>
        <end position="138"/>
    </location>
</feature>
<keyword evidence="5" id="KW-1185">Reference proteome</keyword>
<feature type="repeat" description="ANK" evidence="1">
    <location>
        <begin position="73"/>
        <end position="105"/>
    </location>
</feature>
<sequence>MSFRNRTNSFVEHVRGFMHRPAPHTKQSPIELGSLDDTDVLGSSLHKEAIGGSRRALKKVLLSAICVDYPNNRGQTPLFCACARDNEANALLLLQYGANPNEKCQEGSTPTHAACYVGNIHLLGKLIEAGGDLRLHDNDGNGVREWALRNPDPKNRSRMLQFLDKMHVCAMAYTGDAASADHFTRYVERGHKHTSVMELMKMRTGSDSAFENLKRVQSMGFGKVYLGGDFSGGIVSVVPLVSEALLTPTDNNMRFDTGVGTFVEQMKWAHMQVSVKKARPNVEPEDGIDNIISEAEFLGKLRHPNVVLLMGICQSTSLEDMWLIFELVEEATLHHFLHHSKFKLEFNRKWSIINHVCSAMEFIHHQNLIHCGLSSMAVYLVSPHTAKVGNFEFMVESIKADLGKASRVASVSHGTILYNWMAPELMREEAPHLSSDIYSFCCIVWELFAGEIPWAGLPAQDIYQKVVVESLPLNLNRASLPSKFKAIVGYGLELREEDRLHKFSLISHWLKSEEIPQFERSHSSLHWVNKSSNHVELTSSSSQSSSALSLSSKADSTATGTQDYWSQDRPHRNKRFISDFESPVNADFHHCREVNLSQYTPSEQKVKVSTYESEKDFPPQKPPRSFTYSLCSDTLRTTHHTSEDRASSQLSNKTSKCVATSASAISESSRRTSLPVSPTRIKPASHSYSHGMASAEAQPTTSTSMFSEHTQQEEKPASSACTVREIAERYQRIQEQHKLRQAIIKGSMAPRGSCQQLRTSSEFIINDSLDFDGGVESALSSHGKQSCDVGSLSTTPVIRSSSTPKVGAAYTLMALSRSQHAVAACSPAPSAATKQPDKSKLSAERYPLDGGGRADNRAHNFPELIQESVGEAGVSQESHFQRRRALIDDIKQKHLLDKSPRTNDSSPGFQYSSPVLKFHSPDHRRLSEKLKLSFGAVEENPECKSSSRTEEHDEKVTKVVEDQALGVDSETPQSVLTGTYATVARRTSFEDDSFWAVTTLGLTEDKSFLEGSVAPQAEKDIFGLLHADFPGKDCRVIVKAEGLSLGTLYYHRGEQFQMSSTRPVANEDMAAAIRGIHSQVSQPKLSNCGPLGESPDSKTAQVNDQRMEPIVDDPQILAHNAQDSPGKGDRAAVKDETEEGVLDCLDGVKDIHNETFTLDLGLVEQVFALDKYLSQDSDKAIQWVDKELNKIKDGLRLNIGAENNHDSEAPPCSNATEKYSKQVTDNDFEFPEYYIDDDLNKLDPMQQLTQKDEHCERIPIIARAQPKLSPSNQSALKNNKTQDANPKEISTYRPKQETYSLASSCDSVASITKTFDHAPLLITETKLNAIENICQSAMFKNSELEDVRQRVLSRQSASDRDLSASRGVHLIAKSQTSSRGREGVPAKPGVKPSFASDGLRSGASDPSISTSLARGERGADASQQEATLAEDINFDDENTLMTISQDFDEPAAGGSCQSQEKDAETQISKAKLMPEQVVGKDQASQVEMEILGIKPYRVQPSDSVESDDWVKAKLGAIQRKIQRRKARPEYVASSDEDDQGWSPGEVLGQITLSATNTKSFQHLPKCLDLPKANRCKSLHNFGIHMDENYSKVMEELKVTSRARRRQIDDASKCNWRMEEVPDLKMKTKTAKPKQPSFITTSSVSQDGFAATSGSKESKINTGNDAADMHLYSDNRISKKSKMMRPKNFVKRDTSNDPESFLVSHHSTKSQQEDNHENLSKRDHRGSVREKPSSCTILRKHSKENVAKYSSLPHSKPKPEKRNRVGQVPLLVTEDPSSDHFTDVSEVSTDLRYLLPSTSKQTENFPEQRLSSTVSSTERWLRSQNLRSNQDMGGRQTYKQADSERSSIKSGGRVLAETSRCSTVSGSKSGRPDARDTNSKHSVVSFSKVIEMDRRSDSSRHSSRLGQRYRHEGPSKKSHSAAKLSPRSKKAGKARAQAEERARCASPSPVSAQPGRDGTRARPDELQVTVGLEQPHGRDETCKSKEQRKKNLGIHRFYIPREGWPDGYSTKLNVQVGTDSQRVTTTATNLASGRTETLLDQVVSASKLRSTIHMD</sequence>
<dbReference type="GO" id="GO:0000776">
    <property type="term" value="C:kinetochore"/>
    <property type="evidence" value="ECO:0007669"/>
    <property type="project" value="TreeGrafter"/>
</dbReference>
<feature type="compositionally biased region" description="Polar residues" evidence="2">
    <location>
        <begin position="902"/>
        <end position="913"/>
    </location>
</feature>
<feature type="region of interest" description="Disordered" evidence="2">
    <location>
        <begin position="1799"/>
        <end position="1961"/>
    </location>
</feature>
<dbReference type="Gene3D" id="1.10.510.10">
    <property type="entry name" value="Transferase(Phosphotransferase) domain 1"/>
    <property type="match status" value="1"/>
</dbReference>
<dbReference type="GO" id="GO:0008608">
    <property type="term" value="P:attachment of spindle microtubules to kinetochore"/>
    <property type="evidence" value="ECO:0007669"/>
    <property type="project" value="InterPro"/>
</dbReference>
<dbReference type="GO" id="GO:0043063">
    <property type="term" value="P:intercellular bridge organization"/>
    <property type="evidence" value="ECO:0007669"/>
    <property type="project" value="InterPro"/>
</dbReference>
<keyword evidence="1" id="KW-0040">ANK repeat</keyword>
<dbReference type="STRING" id="188477.A0A433T1P3"/>
<dbReference type="GO" id="GO:0004672">
    <property type="term" value="F:protein kinase activity"/>
    <property type="evidence" value="ECO:0007669"/>
    <property type="project" value="InterPro"/>
</dbReference>
<proteinExistence type="predicted"/>
<feature type="compositionally biased region" description="Polar residues" evidence="2">
    <location>
        <begin position="660"/>
        <end position="676"/>
    </location>
</feature>
<feature type="region of interest" description="Disordered" evidence="2">
    <location>
        <begin position="660"/>
        <end position="720"/>
    </location>
</feature>
<dbReference type="InterPro" id="IPR001245">
    <property type="entry name" value="Ser-Thr/Tyr_kinase_cat_dom"/>
</dbReference>
<feature type="region of interest" description="Disordered" evidence="2">
    <location>
        <begin position="1626"/>
        <end position="1764"/>
    </location>
</feature>
<feature type="compositionally biased region" description="Polar residues" evidence="2">
    <location>
        <begin position="1858"/>
        <end position="1867"/>
    </location>
</feature>
<dbReference type="SUPFAM" id="SSF48403">
    <property type="entry name" value="Ankyrin repeat"/>
    <property type="match status" value="1"/>
</dbReference>
<evidence type="ECO:0000256" key="2">
    <source>
        <dbReference type="SAM" id="MobiDB-lite"/>
    </source>
</evidence>
<feature type="region of interest" description="Disordered" evidence="2">
    <location>
        <begin position="1267"/>
        <end position="1286"/>
    </location>
</feature>
<dbReference type="GO" id="GO:0051306">
    <property type="term" value="P:mitotic sister chromatid separation"/>
    <property type="evidence" value="ECO:0007669"/>
    <property type="project" value="InterPro"/>
</dbReference>
<dbReference type="SUPFAM" id="SSF56112">
    <property type="entry name" value="Protein kinase-like (PK-like)"/>
    <property type="match status" value="1"/>
</dbReference>
<feature type="compositionally biased region" description="Polar residues" evidence="2">
    <location>
        <begin position="1799"/>
        <end position="1830"/>
    </location>
</feature>